<feature type="chain" id="PRO_5015754500" evidence="4">
    <location>
        <begin position="20"/>
        <end position="1746"/>
    </location>
</feature>
<dbReference type="Gene3D" id="3.40.390.10">
    <property type="entry name" value="Collagenase (Catalytic Domain)"/>
    <property type="match status" value="1"/>
</dbReference>
<evidence type="ECO:0000256" key="2">
    <source>
        <dbReference type="ARBA" id="ARBA00022729"/>
    </source>
</evidence>
<sequence length="1746" mass="188328">MNKILFFAFLILLPFSTYSQTIWKSPDMSIVGKISKDLRPIQPNKFDIFDIDVDALSTKLDGAVDRFDGGTAIEVDFPLGNDQFETFSIYTSGAVSEELHAQYPQIQSYVGQSKTNLLNKIYFTITPKGFHGLITGEKILYMDPYSKVSPESIMIYNRKDLNRASDDNFACQVDDSLDALSKSSVAVAQTKSFRDLTFRTYRIAIAATAEYTAYHDDGNIANGNAVSDALSGIVVTLTRVNSVYEQEMSMRFSLVGNNNNVIYTDPSTDPYSNYSGSDMLAENTNTLTSVLGTGSYDIGHVFSTGGGGIAGTSPCSTGKERGVTGIVTPEFDPFDIDYVCHEIGHQFGASHTYYNPCFGSAGGQPFETGSASTIMGYAGICSPNVQENSDAYFHAASIQQMHNSIDADTCEVEVNLTNDNPTAPISNDLAEKFLPISTPFKLTGNSGQVPDSGEVYTYNWEQWDEGTSANAGSTQPPVSTNTTGPMFRTKFATTSPTRYFPNLEEVLNGTDDTWETLNSVSRDMRFVCTIRDNNLFGGQTDRGEVIVKPRDVVGPFVVNTPLLNEIWHEGEMQTVTWDVAGTNRVELATEVNIKLSLDGGYTYPVTLASNVSNTGSSSVVIPTGTKTANARIMVEAVDNYFFNVNNGNFEIKEGTFELTAVTKDFSVCQPGNGTTSFQYNAAPGFNETVTFSAVGLPAGLIASFNPNTTTVDATVDIVISGTSSVEASQYDFTVEAQSSTATIVKDFTFKLFDNSIGDVLQVAPVNGAGNQVANPLLEWEDLASAANYFVEISENPSFSTIAESGMVSFVNSYQPTVLEAGKIYYWKVTPSSDCVAGTINSISSFQTAQDVCRTYENEYFENGDNVWENSAVNAVSARMSIPDDIEITQVSYYMRASHSDTGDIKMQFSAPSGRFSEVYNRECADGANFDLTVSDNGTQNFSCASTYRGALTGNQRPGQAFTRFNGLSAQGEWVLLATDRVGTVRDRFGNITTQDGGTFNEFSVTVCGRLQYVNDIDNNRNLGLTTAFNATSIIDNTLLRSVQTGFTNANLVYVVTNDVDYGQIQLNGVDLNVGDSFSQGDLNNSNIQYVHDSMELVNEDSFGYTVLGNSDTVLLGDVFTITIEDPTLIYDAGAWSPFAPHAETGGLNAQVLSGVAPIAVSSVINNMDVMGAMSTLDINATLAVKGNLTVDGLVDATDGVLEISGASSQTVTGTGSLDLDILEVNNTAGVTFDAVTNIYNVLKPQSSVINANNNIVFKSNATTTGQLDNASLATINGSVKVERYIPAKRAFRFLSSSVNSTGSIRENWQEDGNVATGLGTHITGPSAANGFDVTSTGAYSLFTFDNDNYLWNAVPNTNIEQLVIGTPIRMLVRGDRNTDLTNNAATPSNTTLRSSGVLHTGDYSASYATSNGEFAMIANPYQAVVDFKSVLLDAATTGMNANFVYVWDPNLNVRGGYATVDLGTANGDAIPMSSTANKFLQPGQSLFVSTSGASTLTFKESQKAVSQPLTQVFGIYDLDNEIIIGLKDAATRTVLDQAVMRFNNSYNDQVDNSDALKFNNLDETLAISNGVDILSVEKTQHPQAGDVTPLHISNYRINNYVMELDLNLNSGVTATLVDNEIGTRTILQNGVNVVNFNVSAAGSSSNRFKIEYGAAILSLEQSLLENDLEVFPNPVVGNSFQVNSSYLSGKEVTMTLYNTLGQRIYTHTNEFNGSQTIKPSTVLSAGMYILKVETDVDAAAVQLIVK</sequence>
<dbReference type="EMBL" id="PTJE01000004">
    <property type="protein sequence ID" value="PPK94307.1"/>
    <property type="molecule type" value="Genomic_DNA"/>
</dbReference>
<name>A0A2S6IJB0_9FLAO</name>
<dbReference type="SUPFAM" id="SSF49785">
    <property type="entry name" value="Galactose-binding domain-like"/>
    <property type="match status" value="1"/>
</dbReference>
<comment type="caution">
    <text evidence="6">The sequence shown here is derived from an EMBL/GenBank/DDBJ whole genome shotgun (WGS) entry which is preliminary data.</text>
</comment>
<evidence type="ECO:0000313" key="7">
    <source>
        <dbReference type="Proteomes" id="UP000239002"/>
    </source>
</evidence>
<evidence type="ECO:0000256" key="4">
    <source>
        <dbReference type="SAM" id="SignalP"/>
    </source>
</evidence>
<feature type="domain" description="P/Homo B" evidence="5">
    <location>
        <begin position="843"/>
        <end position="1017"/>
    </location>
</feature>
<dbReference type="GO" id="GO:0008237">
    <property type="term" value="F:metallopeptidase activity"/>
    <property type="evidence" value="ECO:0007669"/>
    <property type="project" value="InterPro"/>
</dbReference>
<accession>A0A2S6IJB0</accession>
<dbReference type="NCBIfam" id="TIGR04183">
    <property type="entry name" value="Por_Secre_tail"/>
    <property type="match status" value="1"/>
</dbReference>
<organism evidence="6 7">
    <name type="scientific">Nonlabens xylanidelens</name>
    <dbReference type="NCBI Taxonomy" id="191564"/>
    <lineage>
        <taxon>Bacteria</taxon>
        <taxon>Pseudomonadati</taxon>
        <taxon>Bacteroidota</taxon>
        <taxon>Flavobacteriia</taxon>
        <taxon>Flavobacteriales</taxon>
        <taxon>Flavobacteriaceae</taxon>
        <taxon>Nonlabens</taxon>
    </lineage>
</organism>
<keyword evidence="1" id="KW-0645">Protease</keyword>
<feature type="signal peptide" evidence="4">
    <location>
        <begin position="1"/>
        <end position="19"/>
    </location>
</feature>
<reference evidence="6 7" key="1">
    <citation type="submission" date="2018-02" db="EMBL/GenBank/DDBJ databases">
        <title>Genomic Encyclopedia of Archaeal and Bacterial Type Strains, Phase II (KMG-II): from individual species to whole genera.</title>
        <authorList>
            <person name="Goeker M."/>
        </authorList>
    </citation>
    <scope>NUCLEOTIDE SEQUENCE [LARGE SCALE GENOMIC DNA]</scope>
    <source>
        <strain evidence="6 7">DSM 16809</strain>
    </source>
</reference>
<dbReference type="InterPro" id="IPR024079">
    <property type="entry name" value="MetalloPept_cat_dom_sf"/>
</dbReference>
<dbReference type="Pfam" id="PF16184">
    <property type="entry name" value="Cadherin_3"/>
    <property type="match status" value="1"/>
</dbReference>
<dbReference type="Pfam" id="PF13583">
    <property type="entry name" value="Reprolysin_4"/>
    <property type="match status" value="1"/>
</dbReference>
<dbReference type="GO" id="GO:0006508">
    <property type="term" value="P:proteolysis"/>
    <property type="evidence" value="ECO:0007669"/>
    <property type="project" value="UniProtKB-KW"/>
</dbReference>
<keyword evidence="7" id="KW-1185">Reference proteome</keyword>
<gene>
    <name evidence="6" type="ORF">LY01_01944</name>
</gene>
<dbReference type="Pfam" id="PF18962">
    <property type="entry name" value="Por_Secre_tail"/>
    <property type="match status" value="1"/>
</dbReference>
<evidence type="ECO:0000313" key="6">
    <source>
        <dbReference type="EMBL" id="PPK94307.1"/>
    </source>
</evidence>
<dbReference type="PROSITE" id="PS51829">
    <property type="entry name" value="P_HOMO_B"/>
    <property type="match status" value="1"/>
</dbReference>
<dbReference type="InterPro" id="IPR026444">
    <property type="entry name" value="Secre_tail"/>
</dbReference>
<evidence type="ECO:0000256" key="3">
    <source>
        <dbReference type="ARBA" id="ARBA00022801"/>
    </source>
</evidence>
<keyword evidence="3" id="KW-0378">Hydrolase</keyword>
<dbReference type="InterPro" id="IPR013783">
    <property type="entry name" value="Ig-like_fold"/>
</dbReference>
<protein>
    <submittedName>
        <fullName evidence="6">Putative secreted protein (Por secretion system target)</fullName>
    </submittedName>
</protein>
<dbReference type="InterPro" id="IPR008979">
    <property type="entry name" value="Galactose-bd-like_sf"/>
</dbReference>
<keyword evidence="2 4" id="KW-0732">Signal</keyword>
<dbReference type="Proteomes" id="UP000239002">
    <property type="component" value="Unassembled WGS sequence"/>
</dbReference>
<dbReference type="RefSeq" id="WP_104515636.1">
    <property type="nucleotide sequence ID" value="NZ_MQVW01000020.1"/>
</dbReference>
<dbReference type="SUPFAM" id="SSF55486">
    <property type="entry name" value="Metalloproteases ('zincins'), catalytic domain"/>
    <property type="match status" value="1"/>
</dbReference>
<dbReference type="OrthoDB" id="9792152at2"/>
<dbReference type="Gene3D" id="2.60.120.260">
    <property type="entry name" value="Galactose-binding domain-like"/>
    <property type="match status" value="1"/>
</dbReference>
<evidence type="ECO:0000259" key="5">
    <source>
        <dbReference type="PROSITE" id="PS51829"/>
    </source>
</evidence>
<proteinExistence type="predicted"/>
<dbReference type="GO" id="GO:0004252">
    <property type="term" value="F:serine-type endopeptidase activity"/>
    <property type="evidence" value="ECO:0007669"/>
    <property type="project" value="InterPro"/>
</dbReference>
<dbReference type="Gene3D" id="2.60.40.10">
    <property type="entry name" value="Immunoglobulins"/>
    <property type="match status" value="1"/>
</dbReference>
<dbReference type="InterPro" id="IPR002884">
    <property type="entry name" value="P_dom"/>
</dbReference>
<evidence type="ECO:0000256" key="1">
    <source>
        <dbReference type="ARBA" id="ARBA00022670"/>
    </source>
</evidence>